<keyword evidence="2 3" id="KW-0040">ANK repeat</keyword>
<dbReference type="SUPFAM" id="SSF48403">
    <property type="entry name" value="Ankyrin repeat"/>
    <property type="match status" value="1"/>
</dbReference>
<evidence type="ECO:0000313" key="5">
    <source>
        <dbReference type="EMBL" id="OZI40259.1"/>
    </source>
</evidence>
<dbReference type="Gene3D" id="1.25.40.20">
    <property type="entry name" value="Ankyrin repeat-containing domain"/>
    <property type="match status" value="2"/>
</dbReference>
<feature type="chain" id="PRO_5012288958" evidence="4">
    <location>
        <begin position="41"/>
        <end position="841"/>
    </location>
</feature>
<organism evidence="5 6">
    <name type="scientific">Bordetella genomosp. 1</name>
    <dbReference type="NCBI Taxonomy" id="1395607"/>
    <lineage>
        <taxon>Bacteria</taxon>
        <taxon>Pseudomonadati</taxon>
        <taxon>Pseudomonadota</taxon>
        <taxon>Betaproteobacteria</taxon>
        <taxon>Burkholderiales</taxon>
        <taxon>Alcaligenaceae</taxon>
        <taxon>Bordetella</taxon>
    </lineage>
</organism>
<dbReference type="Pfam" id="PF12796">
    <property type="entry name" value="Ank_2"/>
    <property type="match status" value="1"/>
</dbReference>
<dbReference type="SMART" id="SM00248">
    <property type="entry name" value="ANK"/>
    <property type="match status" value="3"/>
</dbReference>
<dbReference type="EMBL" id="NEVL01000001">
    <property type="protein sequence ID" value="OZI40259.1"/>
    <property type="molecule type" value="Genomic_DNA"/>
</dbReference>
<accession>A0A261SSA2</accession>
<comment type="caution">
    <text evidence="5">The sequence shown here is derived from an EMBL/GenBank/DDBJ whole genome shotgun (WGS) entry which is preliminary data.</text>
</comment>
<sequence>MTNPAAFSARPRSPRRGLLPRLLCAALLAAPAAVPSLAHAFDIGEAITAARLSGYPIDPREARVGGTPGRDGATVVGRYANLLYVYRFEGAAGQARQVLRSQPLVMPLEQLGGQPDTAQEIGLLGPFPADQSYWVEYRPRGAGSDTVQAFLVRADGSVMRVQADVAGLTLYVPVQWNDEARAQALAASRPRLPPRLEPVTRDPHKIRFVPEPAIDAPAELARLHAAVAQTDRKDRARFIAGLDAMTRLLAQVDIRAIDPGLADPATLTRLNDYGFWLAEARRPASAVAVLDEVLWRAPERRPALLNRGDAYVQLQQAATTPEARHYNLVMAQEDYRSYCGRMLAQGETIPSNIAQRLVATLGVASLDAASCVPHRTLHDAAASGDASALGRAIAQGIAPDDLDAKGLTPLAHAVMRARPATVEALLRAGARLDAVRGSPLLARALPPSNAPALTPEHYAVARLLIGAGADVEARDSDQNTLLMQRARYNNKNRATLEFLLEQGADANARNKRGESVLQAALTSADTRWLAEALVARGANVDSAYISAYYGDRPVWITPLLETLRSHPGELAPGKTPRPPANLDFLLQHGADVSVGGLGAPDKQVPRNGLEAALESAAMYASPDLISTLRAHAKAPHAPLTARPLQRVLANWNTARGRAASDPAAWQPVLAQWRATAEAMVTAGVALRDPRSTDASARGNLPPLALPWLPDELYAAWLAAGADPAERAGYEIRENHGMQWPAALPLVNMVVAGEQGKVALLLPEVAQMVRTPALCGKAVADVAAWQVALDGPLSPPQAQVQRQVLDAARAVPECDLDQTAGVAGYANSRARDLLARNGTPWP</sequence>
<proteinExistence type="predicted"/>
<evidence type="ECO:0000256" key="4">
    <source>
        <dbReference type="SAM" id="SignalP"/>
    </source>
</evidence>
<feature type="repeat" description="ANK" evidence="3">
    <location>
        <begin position="477"/>
        <end position="511"/>
    </location>
</feature>
<dbReference type="InterPro" id="IPR002110">
    <property type="entry name" value="Ankyrin_rpt"/>
</dbReference>
<name>A0A261SSA2_9BORD</name>
<feature type="repeat" description="ANK" evidence="3">
    <location>
        <begin position="405"/>
        <end position="437"/>
    </location>
</feature>
<dbReference type="PANTHER" id="PTHR24189:SF50">
    <property type="entry name" value="ANKYRIN REPEAT AND SOCS BOX PROTEIN 2"/>
    <property type="match status" value="1"/>
</dbReference>
<evidence type="ECO:0000256" key="1">
    <source>
        <dbReference type="ARBA" id="ARBA00022737"/>
    </source>
</evidence>
<protein>
    <submittedName>
        <fullName evidence="5">Uncharacterized protein</fullName>
    </submittedName>
</protein>
<dbReference type="AlphaFoldDB" id="A0A261SSA2"/>
<dbReference type="OrthoDB" id="6739630at2"/>
<feature type="signal peptide" evidence="4">
    <location>
        <begin position="1"/>
        <end position="40"/>
    </location>
</feature>
<evidence type="ECO:0000256" key="2">
    <source>
        <dbReference type="ARBA" id="ARBA00023043"/>
    </source>
</evidence>
<dbReference type="PANTHER" id="PTHR24189">
    <property type="entry name" value="MYOTROPHIN"/>
    <property type="match status" value="1"/>
</dbReference>
<reference evidence="5 6" key="1">
    <citation type="submission" date="2017-05" db="EMBL/GenBank/DDBJ databases">
        <title>Complete and WGS of Bordetella genogroups.</title>
        <authorList>
            <person name="Spilker T."/>
            <person name="LiPuma J."/>
        </authorList>
    </citation>
    <scope>NUCLEOTIDE SEQUENCE [LARGE SCALE GENOMIC DNA]</scope>
    <source>
        <strain evidence="5 6">AU17610</strain>
    </source>
</reference>
<gene>
    <name evidence="5" type="ORF">CEG14_00375</name>
</gene>
<evidence type="ECO:0000313" key="6">
    <source>
        <dbReference type="Proteomes" id="UP000217005"/>
    </source>
</evidence>
<dbReference type="InterPro" id="IPR036770">
    <property type="entry name" value="Ankyrin_rpt-contain_sf"/>
</dbReference>
<dbReference type="RefSeq" id="WP_094824377.1">
    <property type="nucleotide sequence ID" value="NZ_NEVL01000001.1"/>
</dbReference>
<keyword evidence="4" id="KW-0732">Signal</keyword>
<dbReference type="PROSITE" id="PS50297">
    <property type="entry name" value="ANK_REP_REGION"/>
    <property type="match status" value="1"/>
</dbReference>
<dbReference type="PROSITE" id="PS50088">
    <property type="entry name" value="ANK_REPEAT"/>
    <property type="match status" value="2"/>
</dbReference>
<keyword evidence="1" id="KW-0677">Repeat</keyword>
<dbReference type="InterPro" id="IPR050745">
    <property type="entry name" value="Multifunctional_regulatory"/>
</dbReference>
<evidence type="ECO:0000256" key="3">
    <source>
        <dbReference type="PROSITE-ProRule" id="PRU00023"/>
    </source>
</evidence>
<dbReference type="Proteomes" id="UP000217005">
    <property type="component" value="Unassembled WGS sequence"/>
</dbReference>